<dbReference type="SUPFAM" id="SSF53271">
    <property type="entry name" value="PRTase-like"/>
    <property type="match status" value="1"/>
</dbReference>
<dbReference type="InterPro" id="IPR029055">
    <property type="entry name" value="Ntn_hydrolases_N"/>
</dbReference>
<name>A0A131ZUR1_SARSC</name>
<sequence length="137" mass="15258">MRLRRLAVAKKFGPLSINFIGKSIILIDDSIVRGTTIGQLIRLLKDAALHFPCYMGINIPTKEELIANHLQAEKLAQQLGAESLVYLSVDGLKKSVQTGIKEELLRTNKKLTDEQLRNQVGHCTACLTGQYPVKLNF</sequence>
<dbReference type="CDD" id="cd06223">
    <property type="entry name" value="PRTases_typeI"/>
    <property type="match status" value="1"/>
</dbReference>
<proteinExistence type="predicted"/>
<dbReference type="AlphaFoldDB" id="A0A131ZUR1"/>
<dbReference type="GO" id="GO:0016740">
    <property type="term" value="F:transferase activity"/>
    <property type="evidence" value="ECO:0007669"/>
    <property type="project" value="UniProtKB-KW"/>
</dbReference>
<evidence type="ECO:0000256" key="2">
    <source>
        <dbReference type="ARBA" id="ARBA00022962"/>
    </source>
</evidence>
<comment type="caution">
    <text evidence="3">The sequence shown here is derived from an EMBL/GenBank/DDBJ whole genome shotgun (WGS) entry which is preliminary data.</text>
</comment>
<protein>
    <recommendedName>
        <fullName evidence="5">Amidophosphoribosyltransferase-like protein</fullName>
    </recommendedName>
</protein>
<organism evidence="3 4">
    <name type="scientific">Sarcoptes scabiei</name>
    <name type="common">Itch mite</name>
    <name type="synonym">Acarus scabiei</name>
    <dbReference type="NCBI Taxonomy" id="52283"/>
    <lineage>
        <taxon>Eukaryota</taxon>
        <taxon>Metazoa</taxon>
        <taxon>Ecdysozoa</taxon>
        <taxon>Arthropoda</taxon>
        <taxon>Chelicerata</taxon>
        <taxon>Arachnida</taxon>
        <taxon>Acari</taxon>
        <taxon>Acariformes</taxon>
        <taxon>Sarcoptiformes</taxon>
        <taxon>Astigmata</taxon>
        <taxon>Psoroptidia</taxon>
        <taxon>Sarcoptoidea</taxon>
        <taxon>Sarcoptidae</taxon>
        <taxon>Sarcoptinae</taxon>
        <taxon>Sarcoptes</taxon>
    </lineage>
</organism>
<dbReference type="EMBL" id="JXLN01001335">
    <property type="protein sequence ID" value="KPM02249.1"/>
    <property type="molecule type" value="Genomic_DNA"/>
</dbReference>
<dbReference type="Proteomes" id="UP000616769">
    <property type="component" value="Unassembled WGS sequence"/>
</dbReference>
<reference evidence="3 4" key="1">
    <citation type="journal article" date="2015" name="Parasit. Vectors">
        <title>Draft genome of the scabies mite.</title>
        <authorList>
            <person name="Rider S.D.Jr."/>
            <person name="Morgan M.S."/>
            <person name="Arlian L.G."/>
        </authorList>
    </citation>
    <scope>NUCLEOTIDE SEQUENCE [LARGE SCALE GENOMIC DNA]</scope>
    <source>
        <strain evidence="3">Arlian Lab</strain>
    </source>
</reference>
<evidence type="ECO:0000313" key="3">
    <source>
        <dbReference type="EMBL" id="KPM02249.1"/>
    </source>
</evidence>
<keyword evidence="1" id="KW-0808">Transferase</keyword>
<dbReference type="VEuPathDB" id="VectorBase:SSCA008516"/>
<gene>
    <name evidence="3" type="ORF">QR98_0006580</name>
</gene>
<evidence type="ECO:0000256" key="1">
    <source>
        <dbReference type="ARBA" id="ARBA00022679"/>
    </source>
</evidence>
<dbReference type="PANTHER" id="PTHR11907">
    <property type="entry name" value="AMIDOPHOSPHORIBOSYLTRANSFERASE"/>
    <property type="match status" value="1"/>
</dbReference>
<dbReference type="InterPro" id="IPR029057">
    <property type="entry name" value="PRTase-like"/>
</dbReference>
<dbReference type="OrthoDB" id="191723at2759"/>
<dbReference type="Gene3D" id="3.60.20.10">
    <property type="entry name" value="Glutamine Phosphoribosylpyrophosphate, subunit 1, domain 1"/>
    <property type="match status" value="1"/>
</dbReference>
<evidence type="ECO:0000313" key="4">
    <source>
        <dbReference type="Proteomes" id="UP000616769"/>
    </source>
</evidence>
<dbReference type="InterPro" id="IPR000836">
    <property type="entry name" value="PRTase_dom"/>
</dbReference>
<accession>A0A131ZUR1</accession>
<evidence type="ECO:0008006" key="5">
    <source>
        <dbReference type="Google" id="ProtNLM"/>
    </source>
</evidence>
<dbReference type="Gene3D" id="3.40.50.2020">
    <property type="match status" value="1"/>
</dbReference>
<keyword evidence="2" id="KW-0315">Glutamine amidotransferase</keyword>